<gene>
    <name evidence="1" type="ORF">Pfra01_000053600</name>
</gene>
<accession>A0A9W6WJL9</accession>
<dbReference type="AlphaFoldDB" id="A0A9W6WJL9"/>
<evidence type="ECO:0000313" key="1">
    <source>
        <dbReference type="EMBL" id="GMF15731.1"/>
    </source>
</evidence>
<organism evidence="1 2">
    <name type="scientific">Phytophthora fragariaefolia</name>
    <dbReference type="NCBI Taxonomy" id="1490495"/>
    <lineage>
        <taxon>Eukaryota</taxon>
        <taxon>Sar</taxon>
        <taxon>Stramenopiles</taxon>
        <taxon>Oomycota</taxon>
        <taxon>Peronosporomycetes</taxon>
        <taxon>Peronosporales</taxon>
        <taxon>Peronosporaceae</taxon>
        <taxon>Phytophthora</taxon>
    </lineage>
</organism>
<name>A0A9W6WJL9_9STRA</name>
<proteinExistence type="predicted"/>
<dbReference type="EMBL" id="BSXT01000041">
    <property type="protein sequence ID" value="GMF15731.1"/>
    <property type="molecule type" value="Genomic_DNA"/>
</dbReference>
<dbReference type="Proteomes" id="UP001165121">
    <property type="component" value="Unassembled WGS sequence"/>
</dbReference>
<evidence type="ECO:0000313" key="2">
    <source>
        <dbReference type="Proteomes" id="UP001165121"/>
    </source>
</evidence>
<sequence length="183" mass="20304">MQDPNEELLHWTQVMELTQTYYSSGGESADASTASSTAATGRAQWEDITADAFFSLAVSPGSKQEFLDRSERDPRDGVLLWTLESLLLQQTGKEPVSVTFSDQIAAAERETHGRSEAALSKAQQIRAMQYAFRKLRRSGLLYLEDDEADRHILLSFEAVLKPALLQLLQGAFSQFNSLIGTSK</sequence>
<dbReference type="OrthoDB" id="77828at2759"/>
<comment type="caution">
    <text evidence="1">The sequence shown here is derived from an EMBL/GenBank/DDBJ whole genome shotgun (WGS) entry which is preliminary data.</text>
</comment>
<protein>
    <submittedName>
        <fullName evidence="1">Unnamed protein product</fullName>
    </submittedName>
</protein>
<reference evidence="1" key="1">
    <citation type="submission" date="2023-04" db="EMBL/GenBank/DDBJ databases">
        <title>Phytophthora fragariaefolia NBRC 109709.</title>
        <authorList>
            <person name="Ichikawa N."/>
            <person name="Sato H."/>
            <person name="Tonouchi N."/>
        </authorList>
    </citation>
    <scope>NUCLEOTIDE SEQUENCE</scope>
    <source>
        <strain evidence="1">NBRC 109709</strain>
    </source>
</reference>
<keyword evidence="2" id="KW-1185">Reference proteome</keyword>